<sequence length="78" mass="9186">MGGFFLLSIFSRTFSFDNKERLLFSLSKNFPTFFFLCTYTIYVLLQRFFICTSIIFVHRASQTSYITSISLLVCHCVR</sequence>
<dbReference type="Proteomes" id="UP001497535">
    <property type="component" value="Unassembled WGS sequence"/>
</dbReference>
<protein>
    <submittedName>
        <fullName evidence="1">Uncharacterized protein</fullName>
    </submittedName>
</protein>
<proteinExistence type="predicted"/>
<comment type="caution">
    <text evidence="1">The sequence shown here is derived from an EMBL/GenBank/DDBJ whole genome shotgun (WGS) entry which is preliminary data.</text>
</comment>
<name>A0ACB0Z8L6_MELEN</name>
<organism evidence="1 2">
    <name type="scientific">Meloidogyne enterolobii</name>
    <name type="common">Root-knot nematode worm</name>
    <name type="synonym">Meloidogyne mayaguensis</name>
    <dbReference type="NCBI Taxonomy" id="390850"/>
    <lineage>
        <taxon>Eukaryota</taxon>
        <taxon>Metazoa</taxon>
        <taxon>Ecdysozoa</taxon>
        <taxon>Nematoda</taxon>
        <taxon>Chromadorea</taxon>
        <taxon>Rhabditida</taxon>
        <taxon>Tylenchina</taxon>
        <taxon>Tylenchomorpha</taxon>
        <taxon>Tylenchoidea</taxon>
        <taxon>Meloidogynidae</taxon>
        <taxon>Meloidogyninae</taxon>
        <taxon>Meloidogyne</taxon>
    </lineage>
</organism>
<accession>A0ACB0Z8L6</accession>
<dbReference type="EMBL" id="CAVMJV010000027">
    <property type="protein sequence ID" value="CAK5074650.1"/>
    <property type="molecule type" value="Genomic_DNA"/>
</dbReference>
<reference evidence="1" key="1">
    <citation type="submission" date="2023-11" db="EMBL/GenBank/DDBJ databases">
        <authorList>
            <person name="Poullet M."/>
        </authorList>
    </citation>
    <scope>NUCLEOTIDE SEQUENCE</scope>
    <source>
        <strain evidence="1">E1834</strain>
    </source>
</reference>
<gene>
    <name evidence="1" type="ORF">MENTE1834_LOCUS21415</name>
</gene>
<keyword evidence="2" id="KW-1185">Reference proteome</keyword>
<evidence type="ECO:0000313" key="1">
    <source>
        <dbReference type="EMBL" id="CAK5074650.1"/>
    </source>
</evidence>
<evidence type="ECO:0000313" key="2">
    <source>
        <dbReference type="Proteomes" id="UP001497535"/>
    </source>
</evidence>